<organism evidence="1 2">
    <name type="scientific">Aureobasidium pullulans EXF-150</name>
    <dbReference type="NCBI Taxonomy" id="1043002"/>
    <lineage>
        <taxon>Eukaryota</taxon>
        <taxon>Fungi</taxon>
        <taxon>Dikarya</taxon>
        <taxon>Ascomycota</taxon>
        <taxon>Pezizomycotina</taxon>
        <taxon>Dothideomycetes</taxon>
        <taxon>Dothideomycetidae</taxon>
        <taxon>Dothideales</taxon>
        <taxon>Saccotheciaceae</taxon>
        <taxon>Aureobasidium</taxon>
    </lineage>
</organism>
<protein>
    <submittedName>
        <fullName evidence="1">Uncharacterized protein</fullName>
    </submittedName>
</protein>
<name>A0A074XUW3_AURPU</name>
<keyword evidence="2" id="KW-1185">Reference proteome</keyword>
<dbReference type="AlphaFoldDB" id="A0A074XUW3"/>
<accession>A0A074XUW3</accession>
<gene>
    <name evidence="1" type="ORF">M438DRAFT_3943</name>
</gene>
<dbReference type="Proteomes" id="UP000030706">
    <property type="component" value="Unassembled WGS sequence"/>
</dbReference>
<reference evidence="1 2" key="1">
    <citation type="journal article" date="2014" name="BMC Genomics">
        <title>Genome sequencing of four Aureobasidium pullulans varieties: biotechnological potential, stress tolerance, and description of new species.</title>
        <authorList>
            <person name="Gostin Ar C."/>
            <person name="Ohm R.A."/>
            <person name="Kogej T."/>
            <person name="Sonjak S."/>
            <person name="Turk M."/>
            <person name="Zajc J."/>
            <person name="Zalar P."/>
            <person name="Grube M."/>
            <person name="Sun H."/>
            <person name="Han J."/>
            <person name="Sharma A."/>
            <person name="Chiniquy J."/>
            <person name="Ngan C.Y."/>
            <person name="Lipzen A."/>
            <person name="Barry K."/>
            <person name="Grigoriev I.V."/>
            <person name="Gunde-Cimerman N."/>
        </authorList>
    </citation>
    <scope>NUCLEOTIDE SEQUENCE [LARGE SCALE GENOMIC DNA]</scope>
    <source>
        <strain evidence="1 2">EXF-150</strain>
    </source>
</reference>
<evidence type="ECO:0000313" key="1">
    <source>
        <dbReference type="EMBL" id="KEQ89295.1"/>
    </source>
</evidence>
<proteinExistence type="predicted"/>
<dbReference type="OrthoDB" id="3915395at2759"/>
<dbReference type="RefSeq" id="XP_029765482.1">
    <property type="nucleotide sequence ID" value="XM_029909157.1"/>
</dbReference>
<dbReference type="HOGENOM" id="CLU_1065521_0_0_1"/>
<evidence type="ECO:0000313" key="2">
    <source>
        <dbReference type="Proteomes" id="UP000030706"/>
    </source>
</evidence>
<dbReference type="GeneID" id="40751463"/>
<dbReference type="EMBL" id="KL584974">
    <property type="protein sequence ID" value="KEQ89295.1"/>
    <property type="molecule type" value="Genomic_DNA"/>
</dbReference>
<sequence>MTSNSIHVRPTDLNPPSDVFPSFSTCPLDWTRTIETKPEHPIREPAVSRTARLVRADVLPLLYKPDTPTSYTFHACPAAQIRNTLHRIHNEDIPLGLRLENLTFCLPKAIDDQGLAVPWLTSLAISLAWCLHNCPIQPEVIVTEPEVRIRQAYIAVDELEPPRLPTLKASIPIKPIDGVRSRLSTTATELVTSFLAFTACLPSKEMGQEDQVAFALTDFLNAREDKCKSCVLWRGMWRECLKRIYGPEIARAMVKELKFDVGIADLADVVW</sequence>